<comment type="caution">
    <text evidence="8">The sequence shown here is derived from an EMBL/GenBank/DDBJ whole genome shotgun (WGS) entry which is preliminary data.</text>
</comment>
<protein>
    <recommendedName>
        <fullName evidence="7">ABC3 transporter permease C-terminal domain-containing protein</fullName>
    </recommendedName>
</protein>
<feature type="non-terminal residue" evidence="8">
    <location>
        <position position="1"/>
    </location>
</feature>
<comment type="subcellular location">
    <subcellularLocation>
        <location evidence="1">Cell membrane</location>
        <topology evidence="1">Multi-pass membrane protein</topology>
    </subcellularLocation>
</comment>
<evidence type="ECO:0000259" key="7">
    <source>
        <dbReference type="Pfam" id="PF02687"/>
    </source>
</evidence>
<evidence type="ECO:0000256" key="6">
    <source>
        <dbReference type="SAM" id="Phobius"/>
    </source>
</evidence>
<evidence type="ECO:0000256" key="5">
    <source>
        <dbReference type="ARBA" id="ARBA00023136"/>
    </source>
</evidence>
<keyword evidence="2" id="KW-1003">Cell membrane</keyword>
<evidence type="ECO:0000256" key="4">
    <source>
        <dbReference type="ARBA" id="ARBA00022989"/>
    </source>
</evidence>
<dbReference type="EMBL" id="BART01007376">
    <property type="protein sequence ID" value="GAG57009.1"/>
    <property type="molecule type" value="Genomic_DNA"/>
</dbReference>
<dbReference type="Pfam" id="PF02687">
    <property type="entry name" value="FtsX"/>
    <property type="match status" value="1"/>
</dbReference>
<keyword evidence="3 6" id="KW-0812">Transmembrane</keyword>
<dbReference type="AlphaFoldDB" id="X0YLC4"/>
<evidence type="ECO:0000256" key="2">
    <source>
        <dbReference type="ARBA" id="ARBA00022475"/>
    </source>
</evidence>
<name>X0YLC4_9ZZZZ</name>
<dbReference type="GO" id="GO:0005886">
    <property type="term" value="C:plasma membrane"/>
    <property type="evidence" value="ECO:0007669"/>
    <property type="project" value="UniProtKB-SubCell"/>
</dbReference>
<organism evidence="8">
    <name type="scientific">marine sediment metagenome</name>
    <dbReference type="NCBI Taxonomy" id="412755"/>
    <lineage>
        <taxon>unclassified sequences</taxon>
        <taxon>metagenomes</taxon>
        <taxon>ecological metagenomes</taxon>
    </lineage>
</organism>
<evidence type="ECO:0000256" key="1">
    <source>
        <dbReference type="ARBA" id="ARBA00004651"/>
    </source>
</evidence>
<reference evidence="8" key="1">
    <citation type="journal article" date="2014" name="Front. Microbiol.">
        <title>High frequency of phylogenetically diverse reductive dehalogenase-homologous genes in deep subseafloor sedimentary metagenomes.</title>
        <authorList>
            <person name="Kawai M."/>
            <person name="Futagami T."/>
            <person name="Toyoda A."/>
            <person name="Takaki Y."/>
            <person name="Nishi S."/>
            <person name="Hori S."/>
            <person name="Arai W."/>
            <person name="Tsubouchi T."/>
            <person name="Morono Y."/>
            <person name="Uchiyama I."/>
            <person name="Ito T."/>
            <person name="Fujiyama A."/>
            <person name="Inagaki F."/>
            <person name="Takami H."/>
        </authorList>
    </citation>
    <scope>NUCLEOTIDE SEQUENCE</scope>
    <source>
        <strain evidence="8">Expedition CK06-06</strain>
    </source>
</reference>
<sequence>DIAQIEMWVIILIFMTVVTIVLWNLGLMNGLRRYGEFGMRLAMGETQSHVFRTTMGESAIIGLGASVVGTAIGLLLTYWMQEVGIDYSSMMKGYDFPMTLVMRAKVTPDCWFIGFVPGVLATMLGTMLAGRGIFKRQLSQLFKELELEA</sequence>
<accession>X0YLC4</accession>
<gene>
    <name evidence="8" type="ORF">S01H4_16801</name>
</gene>
<keyword evidence="4 6" id="KW-1133">Transmembrane helix</keyword>
<feature type="domain" description="ABC3 transporter permease C-terminal" evidence="7">
    <location>
        <begin position="9"/>
        <end position="137"/>
    </location>
</feature>
<evidence type="ECO:0000313" key="8">
    <source>
        <dbReference type="EMBL" id="GAG57009.1"/>
    </source>
</evidence>
<feature type="transmembrane region" description="Helical" evidence="6">
    <location>
        <begin position="111"/>
        <end position="134"/>
    </location>
</feature>
<evidence type="ECO:0000256" key="3">
    <source>
        <dbReference type="ARBA" id="ARBA00022692"/>
    </source>
</evidence>
<proteinExistence type="predicted"/>
<keyword evidence="5 6" id="KW-0472">Membrane</keyword>
<dbReference type="InterPro" id="IPR003838">
    <property type="entry name" value="ABC3_permease_C"/>
</dbReference>
<feature type="transmembrane region" description="Helical" evidence="6">
    <location>
        <begin position="59"/>
        <end position="80"/>
    </location>
</feature>
<feature type="transmembrane region" description="Helical" evidence="6">
    <location>
        <begin position="6"/>
        <end position="25"/>
    </location>
</feature>